<sequence>MKQRHLLSTAVACALISTSASAANLVADGRGNAMGNTGVTSADYLLAPFYNPALTAVYRDEDDFGILAPAIGFTARDTDESLTTLDDLQDTIEQYEDSGSSNVSLRNDLNTHLDNLSDDKPLAVSVGGGLAVAVPFGLVSGNFYTRGYAEIIAQTDIAESDTSIVDEDLRVADRYNNSNVNMAAFGYVEYGVALAKRMTVAGQDFSFGVTPKYQKMTTYSETLTVEDFDLSDYDESETSKSAFNLDLGAVWFYNDFRAGIAIKDLLSQEIETKDKTDKYKLDTQVTISGSYATELLTATLDFDVTTQKRFSGSNDDTRFVRMGVEGNAWGWAQLRAGYEMDMEDTLDNSFTAGLGISPGDLVSIDLAGSYAGDNQFGLSGNLAFTF</sequence>
<dbReference type="InterPro" id="IPR032811">
    <property type="entry name" value="Put_conjugal_transfer"/>
</dbReference>
<protein>
    <submittedName>
        <fullName evidence="2">Conjugal transfer protein TraF</fullName>
    </submittedName>
</protein>
<dbReference type="RefSeq" id="WP_038216971.1">
    <property type="nucleotide sequence ID" value="NZ_JRWM01000028.1"/>
</dbReference>
<feature type="chain" id="PRO_5045991622" evidence="1">
    <location>
        <begin position="23"/>
        <end position="386"/>
    </location>
</feature>
<comment type="caution">
    <text evidence="2">The sequence shown here is derived from an EMBL/GenBank/DDBJ whole genome shotgun (WGS) entry which is preliminary data.</text>
</comment>
<keyword evidence="1" id="KW-0732">Signal</keyword>
<keyword evidence="3" id="KW-1185">Reference proteome</keyword>
<dbReference type="EMBL" id="JRWM01000028">
    <property type="protein sequence ID" value="KHA59559.1"/>
    <property type="molecule type" value="Genomic_DNA"/>
</dbReference>
<dbReference type="Proteomes" id="UP000030520">
    <property type="component" value="Unassembled WGS sequence"/>
</dbReference>
<reference evidence="2 3" key="1">
    <citation type="submission" date="2014-10" db="EMBL/GenBank/DDBJ databases">
        <title>Genome sequencing of Vibrio variabilis T01.</title>
        <authorList>
            <person name="Chan K.-G."/>
            <person name="Mohamad N.I."/>
        </authorList>
    </citation>
    <scope>NUCLEOTIDE SEQUENCE [LARGE SCALE GENOMIC DNA]</scope>
    <source>
        <strain evidence="2 3">T01</strain>
    </source>
</reference>
<name>A0ABR4Y7W2_9VIBR</name>
<accession>A0ABR4Y7W2</accession>
<gene>
    <name evidence="2" type="ORF">NL53_16125</name>
</gene>
<organism evidence="2 3">
    <name type="scientific">Vibrio variabilis</name>
    <dbReference type="NCBI Taxonomy" id="990271"/>
    <lineage>
        <taxon>Bacteria</taxon>
        <taxon>Pseudomonadati</taxon>
        <taxon>Pseudomonadota</taxon>
        <taxon>Gammaproteobacteria</taxon>
        <taxon>Vibrionales</taxon>
        <taxon>Vibrionaceae</taxon>
        <taxon>Vibrio</taxon>
    </lineage>
</organism>
<evidence type="ECO:0000313" key="3">
    <source>
        <dbReference type="Proteomes" id="UP000030520"/>
    </source>
</evidence>
<proteinExistence type="predicted"/>
<evidence type="ECO:0000313" key="2">
    <source>
        <dbReference type="EMBL" id="KHA59559.1"/>
    </source>
</evidence>
<evidence type="ECO:0000256" key="1">
    <source>
        <dbReference type="SAM" id="SignalP"/>
    </source>
</evidence>
<dbReference type="Pfam" id="PF13729">
    <property type="entry name" value="TraF_2"/>
    <property type="match status" value="1"/>
</dbReference>
<feature type="signal peptide" evidence="1">
    <location>
        <begin position="1"/>
        <end position="22"/>
    </location>
</feature>
<dbReference type="Gene3D" id="2.40.160.60">
    <property type="entry name" value="Outer membrane protein transport protein (OMPP1/FadL/TodX)"/>
    <property type="match status" value="1"/>
</dbReference>